<evidence type="ECO:0000259" key="8">
    <source>
        <dbReference type="Pfam" id="PF01555"/>
    </source>
</evidence>
<feature type="domain" description="Helix-turn-helix" evidence="9">
    <location>
        <begin position="5"/>
        <end position="54"/>
    </location>
</feature>
<proteinExistence type="inferred from homology"/>
<dbReference type="AlphaFoldDB" id="A0A7D4TNP0"/>
<keyword evidence="5" id="KW-0949">S-adenosyl-L-methionine</keyword>
<dbReference type="REBASE" id="394527">
    <property type="entry name" value="M.MspG214ORF15780P"/>
</dbReference>
<organism evidence="10 11">
    <name type="scientific">Mucilaginibacter mali</name>
    <dbReference type="NCBI Taxonomy" id="2740462"/>
    <lineage>
        <taxon>Bacteria</taxon>
        <taxon>Pseudomonadati</taxon>
        <taxon>Bacteroidota</taxon>
        <taxon>Sphingobacteriia</taxon>
        <taxon>Sphingobacteriales</taxon>
        <taxon>Sphingobacteriaceae</taxon>
        <taxon>Mucilaginibacter</taxon>
    </lineage>
</organism>
<sequence length="442" mass="50947">MGNTFLTIDEVAKKLQVTRQTVSKYIINNELNAIKVNKSYRILEDDFINFILSNSTLERPVRFYLKKSRNCILDYDGKVSEHALLSESASGTLTHTDQQHSGPYNSLFFGDNLEVLKILSKELQGKVDLIYIDPPFATGNDFADIDNQHAYSDKLTHNEFIEFIRQRLILLRDILSDKGSIYLHIDKKIGHYIKIVMDEIFGYDNFINDITRIKCNPKNFARNAYGNYSDMILFYAKKRDNNIWNNIKEDLSERKIEELFPKKHPQHGRYTTHPLHAPGETLSGDTGKEWNGLMPPKGRHWRYSREELTRLESLGLIEWSEKGNPRKIVYAKDHAGVKTQDVWEYKDKGLSYSDYPTQKNIDLLNRIILNSSNPGSIVLDCFAGSGTTLIAAAKLNRHWVGIDNSQHAIDTIKKLFNKEDIKYNLFEHVTETHQGIHLTAAH</sequence>
<evidence type="ECO:0000259" key="9">
    <source>
        <dbReference type="Pfam" id="PF12728"/>
    </source>
</evidence>
<accession>A0A7D4TNP0</accession>
<dbReference type="PANTHER" id="PTHR13370:SF3">
    <property type="entry name" value="TRNA (GUANINE(10)-N2)-METHYLTRANSFERASE HOMOLOG"/>
    <property type="match status" value="1"/>
</dbReference>
<dbReference type="EMBL" id="CP054139">
    <property type="protein sequence ID" value="QKJ31153.1"/>
    <property type="molecule type" value="Genomic_DNA"/>
</dbReference>
<dbReference type="RefSeq" id="WP_173415819.1">
    <property type="nucleotide sequence ID" value="NZ_CP054139.1"/>
</dbReference>
<dbReference type="InterPro" id="IPR041657">
    <property type="entry name" value="HTH_17"/>
</dbReference>
<evidence type="ECO:0000256" key="4">
    <source>
        <dbReference type="ARBA" id="ARBA00022679"/>
    </source>
</evidence>
<dbReference type="Proteomes" id="UP000505355">
    <property type="component" value="Chromosome"/>
</dbReference>
<dbReference type="GO" id="GO:0008170">
    <property type="term" value="F:N-methyltransferase activity"/>
    <property type="evidence" value="ECO:0007669"/>
    <property type="project" value="InterPro"/>
</dbReference>
<comment type="catalytic activity">
    <reaction evidence="6">
        <text>a 2'-deoxyadenosine in DNA + S-adenosyl-L-methionine = an N(6)-methyl-2'-deoxyadenosine in DNA + S-adenosyl-L-homocysteine + H(+)</text>
        <dbReference type="Rhea" id="RHEA:15197"/>
        <dbReference type="Rhea" id="RHEA-COMP:12418"/>
        <dbReference type="Rhea" id="RHEA-COMP:12419"/>
        <dbReference type="ChEBI" id="CHEBI:15378"/>
        <dbReference type="ChEBI" id="CHEBI:57856"/>
        <dbReference type="ChEBI" id="CHEBI:59789"/>
        <dbReference type="ChEBI" id="CHEBI:90615"/>
        <dbReference type="ChEBI" id="CHEBI:90616"/>
        <dbReference type="EC" id="2.1.1.72"/>
    </reaction>
</comment>
<dbReference type="GO" id="GO:0003677">
    <property type="term" value="F:DNA binding"/>
    <property type="evidence" value="ECO:0007669"/>
    <property type="project" value="InterPro"/>
</dbReference>
<dbReference type="KEGG" id="mmab:HQ865_15780"/>
<dbReference type="EC" id="2.1.1.72" evidence="2"/>
<dbReference type="Pfam" id="PF01555">
    <property type="entry name" value="N6_N4_Mtase"/>
    <property type="match status" value="1"/>
</dbReference>
<protein>
    <recommendedName>
        <fullName evidence="2">site-specific DNA-methyltransferase (adenine-specific)</fullName>
        <ecNumber evidence="2">2.1.1.72</ecNumber>
    </recommendedName>
</protein>
<keyword evidence="11" id="KW-1185">Reference proteome</keyword>
<dbReference type="InterPro" id="IPR002941">
    <property type="entry name" value="DNA_methylase_N4/N6"/>
</dbReference>
<keyword evidence="4" id="KW-0808">Transferase</keyword>
<feature type="domain" description="DNA methylase N-4/N-6" evidence="8">
    <location>
        <begin position="127"/>
        <end position="414"/>
    </location>
</feature>
<dbReference type="PROSITE" id="PS00092">
    <property type="entry name" value="N6_MTASE"/>
    <property type="match status" value="1"/>
</dbReference>
<evidence type="ECO:0000313" key="10">
    <source>
        <dbReference type="EMBL" id="QKJ31153.1"/>
    </source>
</evidence>
<evidence type="ECO:0000313" key="11">
    <source>
        <dbReference type="Proteomes" id="UP000505355"/>
    </source>
</evidence>
<dbReference type="GO" id="GO:0032259">
    <property type="term" value="P:methylation"/>
    <property type="evidence" value="ECO:0007669"/>
    <property type="project" value="UniProtKB-KW"/>
</dbReference>
<dbReference type="InterPro" id="IPR002052">
    <property type="entry name" value="DNA_methylase_N6_adenine_CS"/>
</dbReference>
<dbReference type="InterPro" id="IPR010093">
    <property type="entry name" value="SinI_DNA-bd"/>
</dbReference>
<evidence type="ECO:0000256" key="6">
    <source>
        <dbReference type="ARBA" id="ARBA00047942"/>
    </source>
</evidence>
<evidence type="ECO:0000256" key="2">
    <source>
        <dbReference type="ARBA" id="ARBA00011900"/>
    </source>
</evidence>
<feature type="region of interest" description="Disordered" evidence="7">
    <location>
        <begin position="267"/>
        <end position="289"/>
    </location>
</feature>
<name>A0A7D4TNP0_9SPHI</name>
<reference evidence="10 11" key="1">
    <citation type="submission" date="2020-05" db="EMBL/GenBank/DDBJ databases">
        <title>Mucilaginibacter mali sp. nov.</title>
        <authorList>
            <person name="Kim H.S."/>
            <person name="Lee K.C."/>
            <person name="Suh M.K."/>
            <person name="Kim J.-S."/>
            <person name="Han K.-I."/>
            <person name="Eom M.K."/>
            <person name="Shin Y.K."/>
            <person name="Lee J.-S."/>
        </authorList>
    </citation>
    <scope>NUCLEOTIDE SEQUENCE [LARGE SCALE GENOMIC DNA]</scope>
    <source>
        <strain evidence="10 11">G2-14</strain>
    </source>
</reference>
<evidence type="ECO:0000256" key="3">
    <source>
        <dbReference type="ARBA" id="ARBA00022603"/>
    </source>
</evidence>
<keyword evidence="3" id="KW-0489">Methyltransferase</keyword>
<dbReference type="GO" id="GO:0009007">
    <property type="term" value="F:site-specific DNA-methyltransferase (adenine-specific) activity"/>
    <property type="evidence" value="ECO:0007669"/>
    <property type="project" value="UniProtKB-EC"/>
</dbReference>
<dbReference type="Pfam" id="PF12728">
    <property type="entry name" value="HTH_17"/>
    <property type="match status" value="1"/>
</dbReference>
<dbReference type="GO" id="GO:0005737">
    <property type="term" value="C:cytoplasm"/>
    <property type="evidence" value="ECO:0007669"/>
    <property type="project" value="TreeGrafter"/>
</dbReference>
<evidence type="ECO:0000256" key="7">
    <source>
        <dbReference type="SAM" id="MobiDB-lite"/>
    </source>
</evidence>
<gene>
    <name evidence="10" type="ORF">HQ865_15780</name>
</gene>
<evidence type="ECO:0000256" key="5">
    <source>
        <dbReference type="ARBA" id="ARBA00022691"/>
    </source>
</evidence>
<dbReference type="NCBIfam" id="TIGR01764">
    <property type="entry name" value="excise"/>
    <property type="match status" value="1"/>
</dbReference>
<dbReference type="SUPFAM" id="SSF53335">
    <property type="entry name" value="S-adenosyl-L-methionine-dependent methyltransferases"/>
    <property type="match status" value="1"/>
</dbReference>
<evidence type="ECO:0000256" key="1">
    <source>
        <dbReference type="ARBA" id="ARBA00006594"/>
    </source>
</evidence>
<dbReference type="InterPro" id="IPR029063">
    <property type="entry name" value="SAM-dependent_MTases_sf"/>
</dbReference>
<dbReference type="Gene3D" id="3.40.50.150">
    <property type="entry name" value="Vaccinia Virus protein VP39"/>
    <property type="match status" value="1"/>
</dbReference>
<comment type="similarity">
    <text evidence="1">Belongs to the N(4)/N(6)-methyltransferase family.</text>
</comment>
<dbReference type="PANTHER" id="PTHR13370">
    <property type="entry name" value="RNA METHYLASE-RELATED"/>
    <property type="match status" value="1"/>
</dbReference>
<dbReference type="PRINTS" id="PR00506">
    <property type="entry name" value="D21N6MTFRASE"/>
</dbReference>
<dbReference type="InterPro" id="IPR002295">
    <property type="entry name" value="N4/N6-MTase_EcoPI_Mod-like"/>
</dbReference>